<evidence type="ECO:0000313" key="3">
    <source>
        <dbReference type="Proteomes" id="UP000046155"/>
    </source>
</evidence>
<dbReference type="OrthoDB" id="9780488at2"/>
<gene>
    <name evidence="2" type="ORF">SSCH_1090002</name>
</gene>
<evidence type="ECO:0000313" key="2">
    <source>
        <dbReference type="EMBL" id="CEO87500.1"/>
    </source>
</evidence>
<proteinExistence type="predicted"/>
<dbReference type="InterPro" id="IPR018768">
    <property type="entry name" value="DUF2344"/>
</dbReference>
<dbReference type="Proteomes" id="UP000046155">
    <property type="component" value="Unassembled WGS sequence"/>
</dbReference>
<reference evidence="3" key="1">
    <citation type="submission" date="2015-01" db="EMBL/GenBank/DDBJ databases">
        <authorList>
            <person name="Manzoor Shahid"/>
            <person name="Zubair Saima"/>
        </authorList>
    </citation>
    <scope>NUCLEOTIDE SEQUENCE [LARGE SCALE GENOMIC DNA]</scope>
    <source>
        <strain evidence="3">Sp3</strain>
    </source>
</reference>
<dbReference type="AlphaFoldDB" id="A0A0B7MBQ6"/>
<evidence type="ECO:0000259" key="1">
    <source>
        <dbReference type="Pfam" id="PF10105"/>
    </source>
</evidence>
<organism evidence="2 3">
    <name type="scientific">Syntrophaceticus schinkii</name>
    <dbReference type="NCBI Taxonomy" id="499207"/>
    <lineage>
        <taxon>Bacteria</taxon>
        <taxon>Bacillati</taxon>
        <taxon>Bacillota</taxon>
        <taxon>Clostridia</taxon>
        <taxon>Thermoanaerobacterales</taxon>
        <taxon>Thermoanaerobacterales Family III. Incertae Sedis</taxon>
        <taxon>Syntrophaceticus</taxon>
    </lineage>
</organism>
<keyword evidence="3" id="KW-1185">Reference proteome</keyword>
<dbReference type="EMBL" id="CDRZ01000012">
    <property type="protein sequence ID" value="CEO87500.1"/>
    <property type="molecule type" value="Genomic_DNA"/>
</dbReference>
<feature type="domain" description="DUF2344" evidence="1">
    <location>
        <begin position="4"/>
        <end position="163"/>
    </location>
</feature>
<dbReference type="Pfam" id="PF10105">
    <property type="entry name" value="DUF2344"/>
    <property type="match status" value="1"/>
</dbReference>
<protein>
    <recommendedName>
        <fullName evidence="1">DUF2344 domain-containing protein</fullName>
    </recommendedName>
</protein>
<sequence length="230" mass="25859">MPVYRLQYAKQDRARFLSHRELMTAMQRALRRASFPLTYTRGYNTRPKFSFGPPLGVGVAGLREYMDLELEETITTLEDDLESLNRQLQPGIRAHRLILVPPGDVGLGKLINCARYIVNLSPHHCNADGEQLLNNIKSEESWCYERPHDGKVFDVSAAIIKSGVCDEGGRLFLEFLMKVGKGEVPVSGLLDLITKSGTESLLLSHVTRTGLYRLEGNRLLDPLGKTEEFN</sequence>
<dbReference type="RefSeq" id="WP_052835173.1">
    <property type="nucleotide sequence ID" value="NZ_CDRZ01000012.1"/>
</dbReference>
<dbReference type="NCBIfam" id="TIGR03936">
    <property type="entry name" value="sam_1_link_chp"/>
    <property type="match status" value="1"/>
</dbReference>
<name>A0A0B7MBQ6_9FIRM</name>
<accession>A0A0B7MBQ6</accession>